<dbReference type="InterPro" id="IPR012162">
    <property type="entry name" value="PNPase"/>
</dbReference>
<dbReference type="InterPro" id="IPR020568">
    <property type="entry name" value="Ribosomal_Su5_D2-typ_SF"/>
</dbReference>
<evidence type="ECO:0000313" key="10">
    <source>
        <dbReference type="EMBL" id="GAA1923249.1"/>
    </source>
</evidence>
<dbReference type="SUPFAM" id="SSF46915">
    <property type="entry name" value="Polynucleotide phosphorylase/guanosine pentaphosphate synthase (PNPase/GPSI), domain 3"/>
    <property type="match status" value="1"/>
</dbReference>
<evidence type="ECO:0000256" key="6">
    <source>
        <dbReference type="ARBA" id="ARBA00022842"/>
    </source>
</evidence>
<dbReference type="EMBL" id="BAAALV010000007">
    <property type="protein sequence ID" value="GAA1923249.1"/>
    <property type="molecule type" value="Genomic_DNA"/>
</dbReference>
<feature type="binding site" evidence="8">
    <location>
        <position position="521"/>
    </location>
    <ligand>
        <name>Mg(2+)</name>
        <dbReference type="ChEBI" id="CHEBI:18420"/>
    </ligand>
</feature>
<comment type="caution">
    <text evidence="10">The sequence shown here is derived from an EMBL/GenBank/DDBJ whole genome shotgun (WGS) entry which is preliminary data.</text>
</comment>
<sequence length="740" mass="79289">MEGPEIQYSEAVIDNGRFGKRVIRFETGRLAAQAAGSAMVYIDEDTALLSATSAGKSPREGFDFFPLTVDVEERMYAAGRIPGSFFRREGRPSTEAILACRLMDRPLRPAFVKGLRNEVQVVVTVMAINPDVLYDVVAINASSMSTQLSGLPFSGPIGGVRVALVEGQWVAFPKHSELERAVFSMVVAGRIAGDDVAIMMVEAEATDNAWNLIKEEGATAPTEEVVAEGLEAAKPFIKALCDAQSDLAARAAKPTVEFPIFLDYQDDVYEAVEAAAAAKLAEVFTIADKQERDAASDALKDEVKASLAERFEGRENEVSAAFRSVTKQVVRQRILKDQIRIDGRGLTDIRQLTAEVEVLPRVHGSAIFERGETQILGVTTLNMLKMEQQIDSLSPVTRKRYMHNYNFPPYSTGETGRVGSPKRREIGHGALAERALMPVLPSREEFPYAIRQVSEALSSNGSTSMGSVCASTLSMLNAGVPLKAPVAGIAMGLVSDQVDGETRYAALTDILGAEDAFGDMDFKVAGTSEFVTAIQLDTKLDGIPASVLAAALKQAREARLHILGVMDAAIDTPDELSEFAPRIISVKIPVDKIGEVIGPKGKMINQIQEDTGADISIEDDGTVLIGATDGTSAEAARAAINAIANPMVPELGERYLGTVVKTTTFGAFISLTPGKDGLLHISELRKLSGGKRVDNVDDVVSVGQKIQVEITKIDDRGKLSLSPVVADDDAEGEAAAETAE</sequence>
<comment type="cofactor">
    <cofactor evidence="8">
        <name>Mg(2+)</name>
        <dbReference type="ChEBI" id="CHEBI:18420"/>
    </cofactor>
</comment>
<dbReference type="Gene3D" id="2.40.50.140">
    <property type="entry name" value="Nucleic acid-binding proteins"/>
    <property type="match status" value="1"/>
</dbReference>
<dbReference type="InterPro" id="IPR001247">
    <property type="entry name" value="ExoRNase_PH_dom1"/>
</dbReference>
<evidence type="ECO:0000256" key="7">
    <source>
        <dbReference type="ARBA" id="ARBA00022884"/>
    </source>
</evidence>
<evidence type="ECO:0000256" key="2">
    <source>
        <dbReference type="ARBA" id="ARBA00022490"/>
    </source>
</evidence>
<keyword evidence="4 8" id="KW-0548">Nucleotidyltransferase</keyword>
<keyword evidence="3 8" id="KW-0808">Transferase</keyword>
<dbReference type="RefSeq" id="WP_152228481.1">
    <property type="nucleotide sequence ID" value="NZ_BAAALV010000007.1"/>
</dbReference>
<dbReference type="PROSITE" id="PS50126">
    <property type="entry name" value="S1"/>
    <property type="match status" value="1"/>
</dbReference>
<reference evidence="11" key="1">
    <citation type="journal article" date="2019" name="Int. J. Syst. Evol. Microbiol.">
        <title>The Global Catalogue of Microorganisms (GCM) 10K type strain sequencing project: providing services to taxonomists for standard genome sequencing and annotation.</title>
        <authorList>
            <consortium name="The Broad Institute Genomics Platform"/>
            <consortium name="The Broad Institute Genome Sequencing Center for Infectious Disease"/>
            <person name="Wu L."/>
            <person name="Ma J."/>
        </authorList>
    </citation>
    <scope>NUCLEOTIDE SEQUENCE [LARGE SCALE GENOMIC DNA]</scope>
    <source>
        <strain evidence="11">JCM 13316</strain>
    </source>
</reference>
<dbReference type="PROSITE" id="PS50084">
    <property type="entry name" value="KH_TYPE_1"/>
    <property type="match status" value="1"/>
</dbReference>
<organism evidence="10 11">
    <name type="scientific">Arthrobacter gandavensis</name>
    <dbReference type="NCBI Taxonomy" id="169960"/>
    <lineage>
        <taxon>Bacteria</taxon>
        <taxon>Bacillati</taxon>
        <taxon>Actinomycetota</taxon>
        <taxon>Actinomycetes</taxon>
        <taxon>Micrococcales</taxon>
        <taxon>Micrococcaceae</taxon>
        <taxon>Arthrobacter</taxon>
    </lineage>
</organism>
<dbReference type="NCBIfam" id="NF008805">
    <property type="entry name" value="PRK11824.1"/>
    <property type="match status" value="1"/>
</dbReference>
<dbReference type="InterPro" id="IPR004087">
    <property type="entry name" value="KH_dom"/>
</dbReference>
<accession>A0ABP5AV39</accession>
<dbReference type="NCBIfam" id="TIGR03591">
    <property type="entry name" value="polynuc_phos"/>
    <property type="match status" value="1"/>
</dbReference>
<comment type="function">
    <text evidence="8">Involved in mRNA degradation. Catalyzes the phosphorolysis of single-stranded polyribonucleotides processively in the 3'- to 5'-direction.</text>
</comment>
<evidence type="ECO:0000256" key="8">
    <source>
        <dbReference type="HAMAP-Rule" id="MF_01595"/>
    </source>
</evidence>
<dbReference type="InterPro" id="IPR015848">
    <property type="entry name" value="PNPase_PH_RNA-bd_bac/org-type"/>
</dbReference>
<dbReference type="InterPro" id="IPR027408">
    <property type="entry name" value="PNPase/RNase_PH_dom_sf"/>
</dbReference>
<dbReference type="EC" id="2.7.7.8" evidence="8"/>
<dbReference type="NCBIfam" id="TIGR02696">
    <property type="entry name" value="pppGpp_PNP"/>
    <property type="match status" value="1"/>
</dbReference>
<comment type="similarity">
    <text evidence="1 8">Belongs to the polyribonucleotide nucleotidyltransferase family.</text>
</comment>
<dbReference type="CDD" id="cd11364">
    <property type="entry name" value="RNase_PH_PNPase_2"/>
    <property type="match status" value="1"/>
</dbReference>
<evidence type="ECO:0000256" key="4">
    <source>
        <dbReference type="ARBA" id="ARBA00022695"/>
    </source>
</evidence>
<keyword evidence="5 8" id="KW-0479">Metal-binding</keyword>
<proteinExistence type="inferred from homology"/>
<dbReference type="SMART" id="SM00316">
    <property type="entry name" value="S1"/>
    <property type="match status" value="1"/>
</dbReference>
<dbReference type="SUPFAM" id="SSF54791">
    <property type="entry name" value="Eukaryotic type KH-domain (KH-domain type I)"/>
    <property type="match status" value="1"/>
</dbReference>
<dbReference type="Gene3D" id="3.30.230.70">
    <property type="entry name" value="GHMP Kinase, N-terminal domain"/>
    <property type="match status" value="2"/>
</dbReference>
<dbReference type="PANTHER" id="PTHR11252">
    <property type="entry name" value="POLYRIBONUCLEOTIDE NUCLEOTIDYLTRANSFERASE"/>
    <property type="match status" value="1"/>
</dbReference>
<dbReference type="InterPro" id="IPR003029">
    <property type="entry name" value="S1_domain"/>
</dbReference>
<evidence type="ECO:0000256" key="5">
    <source>
        <dbReference type="ARBA" id="ARBA00022723"/>
    </source>
</evidence>
<dbReference type="Pfam" id="PF00013">
    <property type="entry name" value="KH_1"/>
    <property type="match status" value="1"/>
</dbReference>
<evidence type="ECO:0000313" key="11">
    <source>
        <dbReference type="Proteomes" id="UP001500784"/>
    </source>
</evidence>
<dbReference type="CDD" id="cd02393">
    <property type="entry name" value="KH-I_PNPase"/>
    <property type="match status" value="1"/>
</dbReference>
<keyword evidence="2 8" id="KW-0963">Cytoplasm</keyword>
<keyword evidence="7 8" id="KW-0694">RNA-binding</keyword>
<evidence type="ECO:0000256" key="3">
    <source>
        <dbReference type="ARBA" id="ARBA00022679"/>
    </source>
</evidence>
<dbReference type="Gene3D" id="3.30.1370.10">
    <property type="entry name" value="K Homology domain, type 1"/>
    <property type="match status" value="1"/>
</dbReference>
<evidence type="ECO:0000256" key="1">
    <source>
        <dbReference type="ARBA" id="ARBA00007404"/>
    </source>
</evidence>
<dbReference type="SMART" id="SM00322">
    <property type="entry name" value="KH"/>
    <property type="match status" value="1"/>
</dbReference>
<dbReference type="InterPro" id="IPR036456">
    <property type="entry name" value="PNPase_PH_RNA-bd_sf"/>
</dbReference>
<dbReference type="SUPFAM" id="SSF55666">
    <property type="entry name" value="Ribonuclease PH domain 2-like"/>
    <property type="match status" value="2"/>
</dbReference>
<dbReference type="InterPro" id="IPR014069">
    <property type="entry name" value="GPSI/PNP"/>
</dbReference>
<name>A0ABP5AV39_9MICC</name>
<comment type="catalytic activity">
    <reaction evidence="8">
        <text>RNA(n+1) + phosphate = RNA(n) + a ribonucleoside 5'-diphosphate</text>
        <dbReference type="Rhea" id="RHEA:22096"/>
        <dbReference type="Rhea" id="RHEA-COMP:14527"/>
        <dbReference type="Rhea" id="RHEA-COMP:17342"/>
        <dbReference type="ChEBI" id="CHEBI:43474"/>
        <dbReference type="ChEBI" id="CHEBI:57930"/>
        <dbReference type="ChEBI" id="CHEBI:140395"/>
        <dbReference type="EC" id="2.7.7.8"/>
    </reaction>
</comment>
<dbReference type="SUPFAM" id="SSF54211">
    <property type="entry name" value="Ribosomal protein S5 domain 2-like"/>
    <property type="match status" value="2"/>
</dbReference>
<dbReference type="Proteomes" id="UP001500784">
    <property type="component" value="Unassembled WGS sequence"/>
</dbReference>
<dbReference type="InterPro" id="IPR036612">
    <property type="entry name" value="KH_dom_type_1_sf"/>
</dbReference>
<dbReference type="Pfam" id="PF00575">
    <property type="entry name" value="S1"/>
    <property type="match status" value="1"/>
</dbReference>
<comment type="subcellular location">
    <subcellularLocation>
        <location evidence="8">Cytoplasm</location>
    </subcellularLocation>
</comment>
<evidence type="ECO:0000259" key="9">
    <source>
        <dbReference type="PROSITE" id="PS50126"/>
    </source>
</evidence>
<dbReference type="InterPro" id="IPR036345">
    <property type="entry name" value="ExoRNase_PH_dom2_sf"/>
</dbReference>
<dbReference type="PANTHER" id="PTHR11252:SF0">
    <property type="entry name" value="POLYRIBONUCLEOTIDE NUCLEOTIDYLTRANSFERASE 1, MITOCHONDRIAL"/>
    <property type="match status" value="1"/>
</dbReference>
<dbReference type="InterPro" id="IPR012340">
    <property type="entry name" value="NA-bd_OB-fold"/>
</dbReference>
<keyword evidence="11" id="KW-1185">Reference proteome</keyword>
<protein>
    <recommendedName>
        <fullName evidence="8">Polyribonucleotide nucleotidyltransferase</fullName>
        <ecNumber evidence="8">2.7.7.8</ecNumber>
    </recommendedName>
    <alternativeName>
        <fullName evidence="8">Polynucleotide phosphorylase</fullName>
        <shortName evidence="8">PNPase</shortName>
    </alternativeName>
</protein>
<dbReference type="Pfam" id="PF03726">
    <property type="entry name" value="PNPase"/>
    <property type="match status" value="1"/>
</dbReference>
<feature type="binding site" evidence="8">
    <location>
        <position position="515"/>
    </location>
    <ligand>
        <name>Mg(2+)</name>
        <dbReference type="ChEBI" id="CHEBI:18420"/>
    </ligand>
</feature>
<keyword evidence="6 8" id="KW-0460">Magnesium</keyword>
<gene>
    <name evidence="8" type="primary">pnp</name>
    <name evidence="10" type="ORF">GCM10009688_30440</name>
</gene>
<dbReference type="InterPro" id="IPR004088">
    <property type="entry name" value="KH_dom_type_1"/>
</dbReference>
<feature type="domain" description="S1 motif" evidence="9">
    <location>
        <begin position="652"/>
        <end position="724"/>
    </location>
</feature>
<dbReference type="HAMAP" id="MF_01595">
    <property type="entry name" value="PNPase"/>
    <property type="match status" value="1"/>
</dbReference>
<dbReference type="Pfam" id="PF01138">
    <property type="entry name" value="RNase_PH"/>
    <property type="match status" value="2"/>
</dbReference>
<dbReference type="PIRSF" id="PIRSF005499">
    <property type="entry name" value="PNPase"/>
    <property type="match status" value="1"/>
</dbReference>